<gene>
    <name evidence="1" type="ORF">ACFQVD_19475</name>
</gene>
<dbReference type="EMBL" id="JBHTEE010000001">
    <property type="protein sequence ID" value="MFC7602284.1"/>
    <property type="molecule type" value="Genomic_DNA"/>
</dbReference>
<accession>A0ABW2T1S5</accession>
<evidence type="ECO:0000313" key="2">
    <source>
        <dbReference type="Proteomes" id="UP001596514"/>
    </source>
</evidence>
<name>A0ABW2T1S5_9ACTN</name>
<protein>
    <submittedName>
        <fullName evidence="1">DUF6271 family protein</fullName>
    </submittedName>
</protein>
<comment type="caution">
    <text evidence="1">The sequence shown here is derived from an EMBL/GenBank/DDBJ whole genome shotgun (WGS) entry which is preliminary data.</text>
</comment>
<dbReference type="Proteomes" id="UP001596514">
    <property type="component" value="Unassembled WGS sequence"/>
</dbReference>
<dbReference type="InterPro" id="IPR046238">
    <property type="entry name" value="DUF6271"/>
</dbReference>
<organism evidence="1 2">
    <name type="scientific">Streptosporangium amethystogenes subsp. fukuiense</name>
    <dbReference type="NCBI Taxonomy" id="698418"/>
    <lineage>
        <taxon>Bacteria</taxon>
        <taxon>Bacillati</taxon>
        <taxon>Actinomycetota</taxon>
        <taxon>Actinomycetes</taxon>
        <taxon>Streptosporangiales</taxon>
        <taxon>Streptosporangiaceae</taxon>
        <taxon>Streptosporangium</taxon>
    </lineage>
</organism>
<keyword evidence="2" id="KW-1185">Reference proteome</keyword>
<dbReference type="Pfam" id="PF19787">
    <property type="entry name" value="DUF6271"/>
    <property type="match status" value="2"/>
</dbReference>
<reference evidence="2" key="1">
    <citation type="journal article" date="2019" name="Int. J. Syst. Evol. Microbiol.">
        <title>The Global Catalogue of Microorganisms (GCM) 10K type strain sequencing project: providing services to taxonomists for standard genome sequencing and annotation.</title>
        <authorList>
            <consortium name="The Broad Institute Genomics Platform"/>
            <consortium name="The Broad Institute Genome Sequencing Center for Infectious Disease"/>
            <person name="Wu L."/>
            <person name="Ma J."/>
        </authorList>
    </citation>
    <scope>NUCLEOTIDE SEQUENCE [LARGE SCALE GENOMIC DNA]</scope>
    <source>
        <strain evidence="2">JCM 10083</strain>
    </source>
</reference>
<sequence>MPKRLLYVPTHRRCPEAIVSYMDESLFLSREYGEEIPFLLVESFPADWISEHAELLGRLSAERSVRAFHLTPEGRRTYVRALVEAAADEPADRDLLERLLIPQGVSYGAGPNIAALVAVALDAQVLLRRDSDTHPTPRGEVLAFPGELELRALTGPGVYFVASTYVGDPPLDRRDLLSAGPEFVRRIEREIKPGLSDREIDELLREYLVDEPARAYDSDFVTADRPGSVEMGVSCVKEIFRTVPEMPLTEMLGSDFIQRNLLLAVGYPVLFHSRKVHHRYGETRRGRSDFSAAVRYAVRDLRYLLFWRIWSELAARVAARPEDFWRPPGEVDAKRFGTAAQQAVARQAPSLPGIAAEFGAAHLAAAAETDGDVAARLNAIGTATLDEVHRHVTEVADGFADYCFLLERWPALIAAASRSAGLVRALALVGEDRLG</sequence>
<evidence type="ECO:0000313" key="1">
    <source>
        <dbReference type="EMBL" id="MFC7602284.1"/>
    </source>
</evidence>
<proteinExistence type="predicted"/>
<dbReference type="RefSeq" id="WP_343964309.1">
    <property type="nucleotide sequence ID" value="NZ_BAAAGK010000023.1"/>
</dbReference>